<dbReference type="OrthoDB" id="5395at2759"/>
<comment type="caution">
    <text evidence="2">The sequence shown here is derived from an EMBL/GenBank/DDBJ whole genome shotgun (WGS) entry which is preliminary data.</text>
</comment>
<protein>
    <submittedName>
        <fullName evidence="2">Uncharacterized protein</fullName>
    </submittedName>
</protein>
<gene>
    <name evidence="2" type="ORF">F1559_004633</name>
</gene>
<dbReference type="EMBL" id="VWRR01000001">
    <property type="protein sequence ID" value="KAF6005353.1"/>
    <property type="molecule type" value="Genomic_DNA"/>
</dbReference>
<sequence>MWRGLVQRTLAVQRGCDLLARRSGAVWRRTLSATTGDGVSSQSKENYEELVRYARQIRAESNIETIDDPPVAPLPEEHEVGPGESDFCNYLDDHSDTSSRQVIQGLGIAGGLLACVAVVSAYRYRHSERPIEPRTVPFWDKEIFGLERKEPTTQDDKLAQAVATSSGSDSESAGVPASPASTMVTSMPMRSSSRQES</sequence>
<feature type="compositionally biased region" description="Polar residues" evidence="1">
    <location>
        <begin position="179"/>
        <end position="197"/>
    </location>
</feature>
<reference evidence="2 3" key="1">
    <citation type="journal article" date="2020" name="J. Phycol.">
        <title>Comparative genome analysis reveals Cyanidiococcus gen. nov., a new extremophilic red algal genus sister to Cyanidioschyzon (Cyanidioschyzonaceae, Rhodophyta).</title>
        <authorList>
            <person name="Liu S.-L."/>
            <person name="Chiang Y.-R."/>
            <person name="Yoon H.S."/>
            <person name="Fu H.-Y."/>
        </authorList>
    </citation>
    <scope>NUCLEOTIDE SEQUENCE [LARGE SCALE GENOMIC DNA]</scope>
    <source>
        <strain evidence="2 3">THAL066</strain>
    </source>
</reference>
<proteinExistence type="predicted"/>
<evidence type="ECO:0000313" key="2">
    <source>
        <dbReference type="EMBL" id="KAF6005353.1"/>
    </source>
</evidence>
<organism evidence="2 3">
    <name type="scientific">Cyanidiococcus yangmingshanensis</name>
    <dbReference type="NCBI Taxonomy" id="2690220"/>
    <lineage>
        <taxon>Eukaryota</taxon>
        <taxon>Rhodophyta</taxon>
        <taxon>Bangiophyceae</taxon>
        <taxon>Cyanidiales</taxon>
        <taxon>Cyanidiaceae</taxon>
        <taxon>Cyanidiococcus</taxon>
    </lineage>
</organism>
<dbReference type="Proteomes" id="UP000530660">
    <property type="component" value="Unassembled WGS sequence"/>
</dbReference>
<evidence type="ECO:0000256" key="1">
    <source>
        <dbReference type="SAM" id="MobiDB-lite"/>
    </source>
</evidence>
<keyword evidence="3" id="KW-1185">Reference proteome</keyword>
<evidence type="ECO:0000313" key="3">
    <source>
        <dbReference type="Proteomes" id="UP000530660"/>
    </source>
</evidence>
<feature type="region of interest" description="Disordered" evidence="1">
    <location>
        <begin position="149"/>
        <end position="197"/>
    </location>
</feature>
<dbReference type="AlphaFoldDB" id="A0A7J7IQH3"/>
<feature type="compositionally biased region" description="Polar residues" evidence="1">
    <location>
        <begin position="162"/>
        <end position="171"/>
    </location>
</feature>
<feature type="compositionally biased region" description="Basic and acidic residues" evidence="1">
    <location>
        <begin position="149"/>
        <end position="158"/>
    </location>
</feature>
<accession>A0A7J7IQH3</accession>
<name>A0A7J7IQH3_9RHOD</name>